<evidence type="ECO:0000313" key="4">
    <source>
        <dbReference type="Proteomes" id="UP000053695"/>
    </source>
</evidence>
<dbReference type="PATRIC" id="fig|1069083.5.peg.418"/>
<dbReference type="SUPFAM" id="SSF89957">
    <property type="entry name" value="MTH1187/YkoF-like"/>
    <property type="match status" value="1"/>
</dbReference>
<name>N6V2F8_9EURY</name>
<dbReference type="STRING" id="1069083.GCA_000371805_01174"/>
<feature type="domain" description="Thiamine-binding protein" evidence="2">
    <location>
        <begin position="6"/>
        <end position="93"/>
    </location>
</feature>
<dbReference type="Proteomes" id="UP000053695">
    <property type="component" value="Unassembled WGS sequence"/>
</dbReference>
<dbReference type="GO" id="GO:0005829">
    <property type="term" value="C:cytosol"/>
    <property type="evidence" value="ECO:0007669"/>
    <property type="project" value="TreeGrafter"/>
</dbReference>
<reference evidence="3 4" key="1">
    <citation type="journal article" date="2013" name="Genome Announc.">
        <title>Draft Genome Sequence of a Highly Flagellated, Fast-Swimming Archaeon, Methanocaldococcus villosus Strain KIN24-T80 (DSM 22612).</title>
        <authorList>
            <person name="Thennarasu S."/>
            <person name="Polireddy D."/>
            <person name="Antony A."/>
            <person name="Yada M.R."/>
            <person name="Algarawi S."/>
            <person name="Sivakumar N."/>
        </authorList>
    </citation>
    <scope>NUCLEOTIDE SEQUENCE [LARGE SCALE GENOMIC DNA]</scope>
    <source>
        <strain evidence="3 4">KIN24-T80</strain>
    </source>
</reference>
<proteinExistence type="inferred from homology"/>
<dbReference type="PANTHER" id="PTHR33777">
    <property type="entry name" value="UPF0045 PROTEIN ECM15"/>
    <property type="match status" value="1"/>
</dbReference>
<dbReference type="InterPro" id="IPR051614">
    <property type="entry name" value="UPF0045_domain"/>
</dbReference>
<dbReference type="EMBL" id="APMM01000014">
    <property type="protein sequence ID" value="ENN96448.1"/>
    <property type="molecule type" value="Genomic_DNA"/>
</dbReference>
<gene>
    <name evidence="3" type="ORF">J422_02125</name>
</gene>
<dbReference type="InterPro" id="IPR029756">
    <property type="entry name" value="MTH1187/YkoF-like"/>
</dbReference>
<dbReference type="PANTHER" id="PTHR33777:SF1">
    <property type="entry name" value="UPF0045 PROTEIN ECM15"/>
    <property type="match status" value="1"/>
</dbReference>
<dbReference type="InterPro" id="IPR002767">
    <property type="entry name" value="Thiamine_BP"/>
</dbReference>
<evidence type="ECO:0000259" key="2">
    <source>
        <dbReference type="Pfam" id="PF01910"/>
    </source>
</evidence>
<dbReference type="NCBIfam" id="TIGR00106">
    <property type="entry name" value="MTH1187 family thiamine-binding protein"/>
    <property type="match status" value="1"/>
</dbReference>
<dbReference type="RefSeq" id="WP_004590225.1">
    <property type="nucleotide sequence ID" value="NZ_APMM01000014.1"/>
</dbReference>
<comment type="similarity">
    <text evidence="1">Belongs to the UPF0045 family.</text>
</comment>
<evidence type="ECO:0000313" key="3">
    <source>
        <dbReference type="EMBL" id="ENN96448.1"/>
    </source>
</evidence>
<accession>N6V2F8</accession>
<keyword evidence="4" id="KW-1185">Reference proteome</keyword>
<sequence length="97" mass="11154">MRKVVAEVKIIPMGEVSVSKYIKRAIEIFKKYNLKVSPSAMGTVLEGDIDEILKAYKEAHTEILNYVDRVVSFLEIDERRDKENTIERKLKAIQVGD</sequence>
<evidence type="ECO:0000256" key="1">
    <source>
        <dbReference type="ARBA" id="ARBA00010272"/>
    </source>
</evidence>
<protein>
    <recommendedName>
        <fullName evidence="2">Thiamine-binding protein domain-containing protein</fullName>
    </recommendedName>
</protein>
<dbReference type="Gene3D" id="3.30.70.930">
    <property type="match status" value="1"/>
</dbReference>
<dbReference type="AlphaFoldDB" id="N6V2F8"/>
<organism evidence="3 4">
    <name type="scientific">Methanocaldococcus villosus KIN24-T80</name>
    <dbReference type="NCBI Taxonomy" id="1069083"/>
    <lineage>
        <taxon>Archaea</taxon>
        <taxon>Methanobacteriati</taxon>
        <taxon>Methanobacteriota</taxon>
        <taxon>Methanomada group</taxon>
        <taxon>Methanococci</taxon>
        <taxon>Methanococcales</taxon>
        <taxon>Methanocaldococcaceae</taxon>
        <taxon>Methanocaldococcus</taxon>
    </lineage>
</organism>
<dbReference type="Pfam" id="PF01910">
    <property type="entry name" value="Thiamine_BP"/>
    <property type="match status" value="1"/>
</dbReference>
<dbReference type="OrthoDB" id="10763at2157"/>
<comment type="caution">
    <text evidence="3">The sequence shown here is derived from an EMBL/GenBank/DDBJ whole genome shotgun (WGS) entry which is preliminary data.</text>
</comment>